<organism evidence="2 3">
    <name type="scientific">Actinoplanes lobatus</name>
    <dbReference type="NCBI Taxonomy" id="113568"/>
    <lineage>
        <taxon>Bacteria</taxon>
        <taxon>Bacillati</taxon>
        <taxon>Actinomycetota</taxon>
        <taxon>Actinomycetes</taxon>
        <taxon>Micromonosporales</taxon>
        <taxon>Micromonosporaceae</taxon>
        <taxon>Actinoplanes</taxon>
    </lineage>
</organism>
<evidence type="ECO:0000256" key="1">
    <source>
        <dbReference type="SAM" id="SignalP"/>
    </source>
</evidence>
<sequence length="165" mass="18284">MENQMNYLIARLLRRRIPAVLVLVALLTVADTTVPSPAVAASDEPRTESVLMRRSGGLTGRVEYFTVDRATTNRYAAEVLTTTASRRFRVLRSAYLPADPCCDRFTYTVVVRYSDNTVKTVTTVENTVGTPQVLLDVIQSTLLAGGQGDEQAPWKTSVDQPRAYR</sequence>
<comment type="caution">
    <text evidence="2">The sequence shown here is derived from an EMBL/GenBank/DDBJ whole genome shotgun (WGS) entry which is preliminary data.</text>
</comment>
<feature type="chain" id="PRO_5046108532" description="Secreted protein" evidence="1">
    <location>
        <begin position="41"/>
        <end position="165"/>
    </location>
</feature>
<dbReference type="EMBL" id="BOMP01000035">
    <property type="protein sequence ID" value="GIE39721.1"/>
    <property type="molecule type" value="Genomic_DNA"/>
</dbReference>
<reference evidence="2 3" key="1">
    <citation type="submission" date="2021-01" db="EMBL/GenBank/DDBJ databases">
        <title>Whole genome shotgun sequence of Actinoplanes lobatus NBRC 12513.</title>
        <authorList>
            <person name="Komaki H."/>
            <person name="Tamura T."/>
        </authorList>
    </citation>
    <scope>NUCLEOTIDE SEQUENCE [LARGE SCALE GENOMIC DNA]</scope>
    <source>
        <strain evidence="2 3">NBRC 12513</strain>
    </source>
</reference>
<evidence type="ECO:0000313" key="2">
    <source>
        <dbReference type="EMBL" id="GIE39721.1"/>
    </source>
</evidence>
<feature type="signal peptide" evidence="1">
    <location>
        <begin position="1"/>
        <end position="40"/>
    </location>
</feature>
<keyword evidence="1" id="KW-0732">Signal</keyword>
<accession>A0ABQ4AFQ5</accession>
<keyword evidence="3" id="KW-1185">Reference proteome</keyword>
<evidence type="ECO:0008006" key="4">
    <source>
        <dbReference type="Google" id="ProtNLM"/>
    </source>
</evidence>
<dbReference type="Proteomes" id="UP000631312">
    <property type="component" value="Unassembled WGS sequence"/>
</dbReference>
<gene>
    <name evidence="2" type="ORF">Alo02nite_26190</name>
</gene>
<proteinExistence type="predicted"/>
<name>A0ABQ4AFQ5_9ACTN</name>
<protein>
    <recommendedName>
        <fullName evidence="4">Secreted protein</fullName>
    </recommendedName>
</protein>
<evidence type="ECO:0000313" key="3">
    <source>
        <dbReference type="Proteomes" id="UP000631312"/>
    </source>
</evidence>